<dbReference type="GO" id="GO:0051537">
    <property type="term" value="F:2 iron, 2 sulfur cluster binding"/>
    <property type="evidence" value="ECO:0007669"/>
    <property type="project" value="UniProtKB-KW"/>
</dbReference>
<evidence type="ECO:0000256" key="1">
    <source>
        <dbReference type="ARBA" id="ARBA00007874"/>
    </source>
</evidence>
<dbReference type="GO" id="GO:0022900">
    <property type="term" value="P:electron transport chain"/>
    <property type="evidence" value="ECO:0007669"/>
    <property type="project" value="InterPro"/>
</dbReference>
<reference evidence="11" key="1">
    <citation type="journal article" date="2020" name="J. Phycol.">
        <title>The Organelle Genomes in the Photosynthetic Red Algal Parasite Pterocladiophila hemisphaerica (Florideophyceae, Rhodophyta) Have Elevated Substitution Rates and Extreme Gene Loss in the Plastid Genome.</title>
        <authorList>
            <person name="Preuss M."/>
            <person name="Verbruggen H."/>
            <person name="Zuccarello G.C."/>
        </authorList>
    </citation>
    <scope>NUCLEOTIDE SEQUENCE</scope>
</reference>
<evidence type="ECO:0000256" key="5">
    <source>
        <dbReference type="ARBA" id="ARBA00022723"/>
    </source>
</evidence>
<dbReference type="GO" id="GO:0009055">
    <property type="term" value="F:electron transfer activity"/>
    <property type="evidence" value="ECO:0007669"/>
    <property type="project" value="InterPro"/>
</dbReference>
<dbReference type="CDD" id="cd00207">
    <property type="entry name" value="fer2"/>
    <property type="match status" value="1"/>
</dbReference>
<keyword evidence="4 9" id="KW-0001">2Fe-2S</keyword>
<keyword evidence="7 9" id="KW-0408">Iron</keyword>
<keyword evidence="6 9" id="KW-0249">Electron transport</keyword>
<dbReference type="InterPro" id="IPR001041">
    <property type="entry name" value="2Fe-2S_ferredoxin-type"/>
</dbReference>
<keyword evidence="5 9" id="KW-0479">Metal-binding</keyword>
<geneLocation type="chloroplast" evidence="11"/>
<feature type="domain" description="2Fe-2S ferredoxin-type" evidence="10">
    <location>
        <begin position="4"/>
        <end position="95"/>
    </location>
</feature>
<evidence type="ECO:0000256" key="9">
    <source>
        <dbReference type="RuleBase" id="RU364001"/>
    </source>
</evidence>
<dbReference type="AlphaFoldDB" id="A0A6M3WWG6"/>
<comment type="cofactor">
    <cofactor evidence="9">
        <name>[2Fe-2S] cluster</name>
        <dbReference type="ChEBI" id="CHEBI:190135"/>
    </cofactor>
    <text evidence="9">Binds 1 [2Fe-2S] cluster.</text>
</comment>
<comment type="subcellular location">
    <subcellularLocation>
        <location evidence="9">Plastid</location>
        <location evidence="9">Chloroplast</location>
    </subcellularLocation>
</comment>
<dbReference type="PROSITE" id="PS00197">
    <property type="entry name" value="2FE2S_FER_1"/>
    <property type="match status" value="1"/>
</dbReference>
<dbReference type="PANTHER" id="PTHR43112">
    <property type="entry name" value="FERREDOXIN"/>
    <property type="match status" value="1"/>
</dbReference>
<dbReference type="NCBIfam" id="TIGR02008">
    <property type="entry name" value="fdx_plant"/>
    <property type="match status" value="1"/>
</dbReference>
<organism evidence="11">
    <name type="scientific">Pterocladiophila hemisphaerica</name>
    <dbReference type="NCBI Taxonomy" id="2712948"/>
    <lineage>
        <taxon>Eukaryota</taxon>
        <taxon>Rhodophyta</taxon>
        <taxon>Florideophyceae</taxon>
        <taxon>Rhodymeniophycidae</taxon>
        <taxon>Gracilariales</taxon>
        <taxon>Pterocladiophilaceae</taxon>
        <taxon>Pterocladiophila</taxon>
    </lineage>
</organism>
<sequence>MTSFEVKLLMPKDKSVVIRCNSYLSILDQAENKGIILPYSCRAGACSSCAGLLKKGTVDQSDQSYLDDEQLKQNWVLTCLAYPTSDCIILTSQESNLI</sequence>
<dbReference type="EMBL" id="MT117918">
    <property type="protein sequence ID" value="QJH88450.1"/>
    <property type="molecule type" value="Genomic_DNA"/>
</dbReference>
<comment type="function">
    <text evidence="9">Ferredoxins are iron-sulfur proteins that transfer electrons in a wide variety of metabolic reactions.</text>
</comment>
<evidence type="ECO:0000256" key="8">
    <source>
        <dbReference type="ARBA" id="ARBA00023014"/>
    </source>
</evidence>
<dbReference type="PANTHER" id="PTHR43112:SF3">
    <property type="entry name" value="FERREDOXIN-2, CHLOROPLASTIC"/>
    <property type="match status" value="1"/>
</dbReference>
<keyword evidence="3 9" id="KW-0813">Transport</keyword>
<evidence type="ECO:0000256" key="6">
    <source>
        <dbReference type="ARBA" id="ARBA00022982"/>
    </source>
</evidence>
<name>A0A6M3WWG6_9FLOR</name>
<dbReference type="InterPro" id="IPR036010">
    <property type="entry name" value="2Fe-2S_ferredoxin-like_sf"/>
</dbReference>
<keyword evidence="9 11" id="KW-0150">Chloroplast</keyword>
<evidence type="ECO:0000313" key="11">
    <source>
        <dbReference type="EMBL" id="QJH88450.1"/>
    </source>
</evidence>
<protein>
    <recommendedName>
        <fullName evidence="2 9">Ferredoxin</fullName>
    </recommendedName>
</protein>
<gene>
    <name evidence="11" type="primary">petF</name>
</gene>
<keyword evidence="8 9" id="KW-0411">Iron-sulfur</keyword>
<evidence type="ECO:0000256" key="2">
    <source>
        <dbReference type="ARBA" id="ARBA00013529"/>
    </source>
</evidence>
<dbReference type="Gene3D" id="3.10.20.30">
    <property type="match status" value="1"/>
</dbReference>
<dbReference type="PROSITE" id="PS51085">
    <property type="entry name" value="2FE2S_FER_2"/>
    <property type="match status" value="1"/>
</dbReference>
<evidence type="ECO:0000256" key="3">
    <source>
        <dbReference type="ARBA" id="ARBA00022448"/>
    </source>
</evidence>
<dbReference type="InterPro" id="IPR012675">
    <property type="entry name" value="Beta-grasp_dom_sf"/>
</dbReference>
<dbReference type="Pfam" id="PF00111">
    <property type="entry name" value="Fer2"/>
    <property type="match status" value="1"/>
</dbReference>
<dbReference type="InterPro" id="IPR006058">
    <property type="entry name" value="2Fe2S_fd_BS"/>
</dbReference>
<dbReference type="GO" id="GO:0046872">
    <property type="term" value="F:metal ion binding"/>
    <property type="evidence" value="ECO:0007669"/>
    <property type="project" value="UniProtKB-KW"/>
</dbReference>
<dbReference type="GO" id="GO:0009507">
    <property type="term" value="C:chloroplast"/>
    <property type="evidence" value="ECO:0007669"/>
    <property type="project" value="UniProtKB-SubCell"/>
</dbReference>
<dbReference type="InterPro" id="IPR010241">
    <property type="entry name" value="Fd_pln"/>
</dbReference>
<evidence type="ECO:0000256" key="4">
    <source>
        <dbReference type="ARBA" id="ARBA00022714"/>
    </source>
</evidence>
<evidence type="ECO:0000256" key="7">
    <source>
        <dbReference type="ARBA" id="ARBA00023004"/>
    </source>
</evidence>
<keyword evidence="9 11" id="KW-0934">Plastid</keyword>
<accession>A0A6M3WWG6</accession>
<dbReference type="SUPFAM" id="SSF54292">
    <property type="entry name" value="2Fe-2S ferredoxin-like"/>
    <property type="match status" value="1"/>
</dbReference>
<proteinExistence type="inferred from homology"/>
<evidence type="ECO:0000259" key="10">
    <source>
        <dbReference type="PROSITE" id="PS51085"/>
    </source>
</evidence>
<comment type="similarity">
    <text evidence="1 9">Belongs to the 2Fe2S plant-type ferredoxin family.</text>
</comment>